<dbReference type="InterPro" id="IPR011992">
    <property type="entry name" value="EF-hand-dom_pair"/>
</dbReference>
<keyword evidence="2" id="KW-0963">Cytoplasm</keyword>
<dbReference type="PROSITE" id="PS50222">
    <property type="entry name" value="EF_HAND_2"/>
    <property type="match status" value="2"/>
</dbReference>
<evidence type="ECO:0000256" key="4">
    <source>
        <dbReference type="ARBA" id="ARBA00022737"/>
    </source>
</evidence>
<accession>A0AAV2SII4</accession>
<comment type="caution">
    <text evidence="7">The sequence shown here is derived from an EMBL/GenBank/DDBJ whole genome shotgun (WGS) entry which is preliminary data.</text>
</comment>
<sequence>MTNTNEAYLDSVFRKYDKNKSGDIDVKELQMALSNGRWTPFNPETVKLMIEMFDSNANGMITRKDFGSLWNYISSWYDCFKAFDTDKSGNISKDELKAALDTLGHKFPESCYDFLMVKFDRSKDGAIYFDDFIHCNIMLHITKHELQKHPEDAATRGSVSFTFEDFMLSALHCSYKPFLST</sequence>
<evidence type="ECO:0000313" key="8">
    <source>
        <dbReference type="Proteomes" id="UP001497623"/>
    </source>
</evidence>
<evidence type="ECO:0000259" key="6">
    <source>
        <dbReference type="PROSITE" id="PS50222"/>
    </source>
</evidence>
<evidence type="ECO:0000256" key="3">
    <source>
        <dbReference type="ARBA" id="ARBA00022723"/>
    </source>
</evidence>
<reference evidence="7 8" key="1">
    <citation type="submission" date="2024-05" db="EMBL/GenBank/DDBJ databases">
        <authorList>
            <person name="Wallberg A."/>
        </authorList>
    </citation>
    <scope>NUCLEOTIDE SEQUENCE [LARGE SCALE GENOMIC DNA]</scope>
</reference>
<dbReference type="PROSITE" id="PS00018">
    <property type="entry name" value="EF_HAND_1"/>
    <property type="match status" value="2"/>
</dbReference>
<dbReference type="GO" id="GO:0005509">
    <property type="term" value="F:calcium ion binding"/>
    <property type="evidence" value="ECO:0007669"/>
    <property type="project" value="InterPro"/>
</dbReference>
<name>A0AAV2SII4_MEGNR</name>
<dbReference type="EMBL" id="CAXKWB010071459">
    <property type="protein sequence ID" value="CAL4195111.1"/>
    <property type="molecule type" value="Genomic_DNA"/>
</dbReference>
<dbReference type="InterPro" id="IPR051426">
    <property type="entry name" value="Peflin/Sorcin_CaBP"/>
</dbReference>
<dbReference type="SMART" id="SM00054">
    <property type="entry name" value="EFh"/>
    <property type="match status" value="4"/>
</dbReference>
<dbReference type="GO" id="GO:0048306">
    <property type="term" value="F:calcium-dependent protein binding"/>
    <property type="evidence" value="ECO:0007669"/>
    <property type="project" value="UniProtKB-ARBA"/>
</dbReference>
<dbReference type="SUPFAM" id="SSF47473">
    <property type="entry name" value="EF-hand"/>
    <property type="match status" value="1"/>
</dbReference>
<gene>
    <name evidence="7" type="ORF">MNOR_LOCUS37017</name>
</gene>
<keyword evidence="4" id="KW-0677">Repeat</keyword>
<dbReference type="Proteomes" id="UP001497623">
    <property type="component" value="Unassembled WGS sequence"/>
</dbReference>
<organism evidence="7 8">
    <name type="scientific">Meganyctiphanes norvegica</name>
    <name type="common">Northern krill</name>
    <name type="synonym">Thysanopoda norvegica</name>
    <dbReference type="NCBI Taxonomy" id="48144"/>
    <lineage>
        <taxon>Eukaryota</taxon>
        <taxon>Metazoa</taxon>
        <taxon>Ecdysozoa</taxon>
        <taxon>Arthropoda</taxon>
        <taxon>Crustacea</taxon>
        <taxon>Multicrustacea</taxon>
        <taxon>Malacostraca</taxon>
        <taxon>Eumalacostraca</taxon>
        <taxon>Eucarida</taxon>
        <taxon>Euphausiacea</taxon>
        <taxon>Euphausiidae</taxon>
        <taxon>Meganyctiphanes</taxon>
    </lineage>
</organism>
<dbReference type="InterPro" id="IPR018247">
    <property type="entry name" value="EF_Hand_1_Ca_BS"/>
</dbReference>
<feature type="domain" description="EF-hand" evidence="6">
    <location>
        <begin position="71"/>
        <end position="106"/>
    </location>
</feature>
<evidence type="ECO:0000313" key="7">
    <source>
        <dbReference type="EMBL" id="CAL4195111.1"/>
    </source>
</evidence>
<dbReference type="Pfam" id="PF13499">
    <property type="entry name" value="EF-hand_7"/>
    <property type="match status" value="2"/>
</dbReference>
<protein>
    <recommendedName>
        <fullName evidence="6">EF-hand domain-containing protein</fullName>
    </recommendedName>
</protein>
<feature type="domain" description="EF-hand" evidence="6">
    <location>
        <begin position="4"/>
        <end position="39"/>
    </location>
</feature>
<evidence type="ECO:0000256" key="2">
    <source>
        <dbReference type="ARBA" id="ARBA00022490"/>
    </source>
</evidence>
<dbReference type="AlphaFoldDB" id="A0AAV2SII4"/>
<dbReference type="InterPro" id="IPR002048">
    <property type="entry name" value="EF_hand_dom"/>
</dbReference>
<keyword evidence="3" id="KW-0479">Metal-binding</keyword>
<dbReference type="GO" id="GO:0005737">
    <property type="term" value="C:cytoplasm"/>
    <property type="evidence" value="ECO:0007669"/>
    <property type="project" value="UniProtKB-SubCell"/>
</dbReference>
<dbReference type="PANTHER" id="PTHR46212">
    <property type="entry name" value="PEFLIN"/>
    <property type="match status" value="1"/>
</dbReference>
<evidence type="ECO:0000256" key="5">
    <source>
        <dbReference type="ARBA" id="ARBA00022837"/>
    </source>
</evidence>
<keyword evidence="8" id="KW-1185">Reference proteome</keyword>
<proteinExistence type="predicted"/>
<dbReference type="Gene3D" id="1.10.238.10">
    <property type="entry name" value="EF-hand"/>
    <property type="match status" value="1"/>
</dbReference>
<dbReference type="PANTHER" id="PTHR46212:SF9">
    <property type="entry name" value="PROGRAMMED CELL DEATH PROTEIN 6"/>
    <property type="match status" value="1"/>
</dbReference>
<keyword evidence="5" id="KW-0106">Calcium</keyword>
<evidence type="ECO:0000256" key="1">
    <source>
        <dbReference type="ARBA" id="ARBA00004496"/>
    </source>
</evidence>
<comment type="subcellular location">
    <subcellularLocation>
        <location evidence="1">Cytoplasm</location>
    </subcellularLocation>
</comment>
<feature type="non-terminal residue" evidence="7">
    <location>
        <position position="181"/>
    </location>
</feature>